<feature type="binding site" evidence="13 14">
    <location>
        <position position="197"/>
    </location>
    <ligand>
        <name>[2Fe-2S] cluster</name>
        <dbReference type="ChEBI" id="CHEBI:190135"/>
    </ligand>
</feature>
<dbReference type="InterPro" id="IPR024177">
    <property type="entry name" value="Biotin_synthase"/>
</dbReference>
<dbReference type="OrthoDB" id="9786826at2"/>
<evidence type="ECO:0000256" key="8">
    <source>
        <dbReference type="ARBA" id="ARBA00022723"/>
    </source>
</evidence>
<feature type="binding site" evidence="13 14">
    <location>
        <position position="105"/>
    </location>
    <ligand>
        <name>[2Fe-2S] cluster</name>
        <dbReference type="ChEBI" id="CHEBI:190135"/>
    </ligand>
</feature>
<accession>A0A318EQY7</accession>
<feature type="binding site" evidence="13 14">
    <location>
        <position position="68"/>
    </location>
    <ligand>
        <name>[4Fe-4S] cluster</name>
        <dbReference type="ChEBI" id="CHEBI:49883"/>
        <note>4Fe-4S-S-AdoMet</note>
    </ligand>
</feature>
<dbReference type="InterPro" id="IPR002684">
    <property type="entry name" value="Biotin_synth/BioAB"/>
</dbReference>
<sequence length="321" mass="35015">MLHKLTNDIINGKRLNATDDLSFLLTEELEDLCDAANKIRIKLCGSHIDLCTIINGRSGKCSENCKFCAQSGYHHTAVSSYSFLDEATIVADCHANADDGVHRYSIVTAGRTLTGKPFEAALKAYARMHKECAIDLCASHGLLDENSFKALKSCGVKMYHANIETSRRFFPNICTTHTFDDKIKCIKMAQGAGLHVCSGGIIGMGETWADRIDMALTLAALHINSIPINVLIPIQGTVLENLDQLSEDEILRTIAIFRFLNPSADIRLAAGRTLMIDSGKRAFLSGANATITGNMLTTTGCNTAQDKAMLTSMGLDIQRRR</sequence>
<evidence type="ECO:0000256" key="2">
    <source>
        <dbReference type="ARBA" id="ARBA00010765"/>
    </source>
</evidence>
<dbReference type="InterPro" id="IPR010722">
    <property type="entry name" value="BATS_dom"/>
</dbReference>
<evidence type="ECO:0000313" key="18">
    <source>
        <dbReference type="Proteomes" id="UP000216411"/>
    </source>
</evidence>
<dbReference type="InterPro" id="IPR006638">
    <property type="entry name" value="Elp3/MiaA/NifB-like_rSAM"/>
</dbReference>
<evidence type="ECO:0000256" key="10">
    <source>
        <dbReference type="ARBA" id="ARBA00023004"/>
    </source>
</evidence>
<dbReference type="AlphaFoldDB" id="A0A318EQY7"/>
<dbReference type="Proteomes" id="UP000216411">
    <property type="component" value="Unassembled WGS sequence"/>
</dbReference>
<name>A0A318EQY7_9FIRM</name>
<dbReference type="GO" id="GO:0009102">
    <property type="term" value="P:biotin biosynthetic process"/>
    <property type="evidence" value="ECO:0007669"/>
    <property type="project" value="UniProtKB-UniRule"/>
</dbReference>
<evidence type="ECO:0000256" key="1">
    <source>
        <dbReference type="ARBA" id="ARBA00004942"/>
    </source>
</evidence>
<evidence type="ECO:0000313" key="16">
    <source>
        <dbReference type="EMBL" id="PXV89111.1"/>
    </source>
</evidence>
<dbReference type="GO" id="GO:0051537">
    <property type="term" value="F:2 iron, 2 sulfur cluster binding"/>
    <property type="evidence" value="ECO:0007669"/>
    <property type="project" value="UniProtKB-KW"/>
</dbReference>
<reference evidence="16 19" key="2">
    <citation type="submission" date="2018-05" db="EMBL/GenBank/DDBJ databases">
        <title>Genomic Encyclopedia of Type Strains, Phase IV (KMG-IV): sequencing the most valuable type-strain genomes for metagenomic binning, comparative biology and taxonomic classification.</title>
        <authorList>
            <person name="Goeker M."/>
        </authorList>
    </citation>
    <scope>NUCLEOTIDE SEQUENCE [LARGE SCALE GENOMIC DNA]</scope>
    <source>
        <strain evidence="16 19">DSM 28816</strain>
    </source>
</reference>
<dbReference type="GO" id="GO:0005506">
    <property type="term" value="F:iron ion binding"/>
    <property type="evidence" value="ECO:0007669"/>
    <property type="project" value="UniProtKB-UniRule"/>
</dbReference>
<dbReference type="SUPFAM" id="SSF102114">
    <property type="entry name" value="Radical SAM enzymes"/>
    <property type="match status" value="1"/>
</dbReference>
<dbReference type="SFLD" id="SFLDG01060">
    <property type="entry name" value="BATS_domain_containing"/>
    <property type="match status" value="1"/>
</dbReference>
<feature type="domain" description="Radical SAM core" evidence="15">
    <location>
        <begin position="43"/>
        <end position="269"/>
    </location>
</feature>
<dbReference type="GO" id="GO:0051539">
    <property type="term" value="F:4 iron, 4 sulfur cluster binding"/>
    <property type="evidence" value="ECO:0007669"/>
    <property type="project" value="UniProtKB-KW"/>
</dbReference>
<evidence type="ECO:0000256" key="12">
    <source>
        <dbReference type="ARBA" id="ARBA00051157"/>
    </source>
</evidence>
<dbReference type="InterPro" id="IPR058240">
    <property type="entry name" value="rSAM_sf"/>
</dbReference>
<evidence type="ECO:0000313" key="17">
    <source>
        <dbReference type="EMBL" id="RDY30498.1"/>
    </source>
</evidence>
<protein>
    <recommendedName>
        <fullName evidence="3 13">Biotin synthase</fullName>
        <ecNumber evidence="3 13">2.8.1.6</ecNumber>
    </recommendedName>
</protein>
<dbReference type="PANTHER" id="PTHR22976:SF2">
    <property type="entry name" value="BIOTIN SYNTHASE, MITOCHONDRIAL"/>
    <property type="match status" value="1"/>
</dbReference>
<keyword evidence="4 13" id="KW-0004">4Fe-4S</keyword>
<dbReference type="PROSITE" id="PS51918">
    <property type="entry name" value="RADICAL_SAM"/>
    <property type="match status" value="1"/>
</dbReference>
<evidence type="ECO:0000313" key="19">
    <source>
        <dbReference type="Proteomes" id="UP000247523"/>
    </source>
</evidence>
<dbReference type="RefSeq" id="WP_110291282.1">
    <property type="nucleotide sequence ID" value="NZ_NOKA02000035.1"/>
</dbReference>
<feature type="binding site" evidence="13 14">
    <location>
        <position position="137"/>
    </location>
    <ligand>
        <name>[2Fe-2S] cluster</name>
        <dbReference type="ChEBI" id="CHEBI:190135"/>
    </ligand>
</feature>
<dbReference type="InterPro" id="IPR013785">
    <property type="entry name" value="Aldolase_TIM"/>
</dbReference>
<comment type="catalytic activity">
    <reaction evidence="12 13">
        <text>(4R,5S)-dethiobiotin + (sulfur carrier)-SH + 2 reduced [2Fe-2S]-[ferredoxin] + 2 S-adenosyl-L-methionine = (sulfur carrier)-H + biotin + 2 5'-deoxyadenosine + 2 L-methionine + 2 oxidized [2Fe-2S]-[ferredoxin]</text>
        <dbReference type="Rhea" id="RHEA:22060"/>
        <dbReference type="Rhea" id="RHEA-COMP:10000"/>
        <dbReference type="Rhea" id="RHEA-COMP:10001"/>
        <dbReference type="Rhea" id="RHEA-COMP:14737"/>
        <dbReference type="Rhea" id="RHEA-COMP:14739"/>
        <dbReference type="ChEBI" id="CHEBI:17319"/>
        <dbReference type="ChEBI" id="CHEBI:29917"/>
        <dbReference type="ChEBI" id="CHEBI:33737"/>
        <dbReference type="ChEBI" id="CHEBI:33738"/>
        <dbReference type="ChEBI" id="CHEBI:57586"/>
        <dbReference type="ChEBI" id="CHEBI:57844"/>
        <dbReference type="ChEBI" id="CHEBI:59789"/>
        <dbReference type="ChEBI" id="CHEBI:64428"/>
        <dbReference type="ChEBI" id="CHEBI:149473"/>
        <dbReference type="EC" id="2.8.1.6"/>
    </reaction>
</comment>
<dbReference type="EMBL" id="NOKA02000035">
    <property type="protein sequence ID" value="RDY30498.1"/>
    <property type="molecule type" value="Genomic_DNA"/>
</dbReference>
<keyword evidence="8 13" id="KW-0479">Metal-binding</keyword>
<keyword evidence="11 13" id="KW-0411">Iron-sulfur</keyword>
<dbReference type="SMART" id="SM00876">
    <property type="entry name" value="BATS"/>
    <property type="match status" value="1"/>
</dbReference>
<dbReference type="Pfam" id="PF04055">
    <property type="entry name" value="Radical_SAM"/>
    <property type="match status" value="1"/>
</dbReference>
<comment type="cofactor">
    <cofactor evidence="13">
        <name>[2Fe-2S] cluster</name>
        <dbReference type="ChEBI" id="CHEBI:190135"/>
    </cofactor>
    <text evidence="13">Binds 1 [2Fe-2S] cluster. The cluster is coordinated with 3 cysteines and 1 arginine.</text>
</comment>
<gene>
    <name evidence="13 17" type="primary">bioB</name>
    <name evidence="16" type="ORF">C8E03_10788</name>
    <name evidence="17" type="ORF">CG710_014260</name>
</gene>
<evidence type="ECO:0000256" key="9">
    <source>
        <dbReference type="ARBA" id="ARBA00022756"/>
    </source>
</evidence>
<proteinExistence type="inferred from homology"/>
<dbReference type="GO" id="GO:0004076">
    <property type="term" value="F:biotin synthase activity"/>
    <property type="evidence" value="ECO:0007669"/>
    <property type="project" value="UniProtKB-UniRule"/>
</dbReference>
<dbReference type="CDD" id="cd01335">
    <property type="entry name" value="Radical_SAM"/>
    <property type="match status" value="1"/>
</dbReference>
<keyword evidence="6 13" id="KW-0949">S-adenosyl-L-methionine</keyword>
<evidence type="ECO:0000256" key="6">
    <source>
        <dbReference type="ARBA" id="ARBA00022691"/>
    </source>
</evidence>
<dbReference type="SFLD" id="SFLDG01278">
    <property type="entry name" value="biotin_synthase_like"/>
    <property type="match status" value="1"/>
</dbReference>
<feature type="binding site" evidence="13 14">
    <location>
        <position position="65"/>
    </location>
    <ligand>
        <name>[4Fe-4S] cluster</name>
        <dbReference type="ChEBI" id="CHEBI:49883"/>
        <note>4Fe-4S-S-AdoMet</note>
    </ligand>
</feature>
<evidence type="ECO:0000259" key="15">
    <source>
        <dbReference type="PROSITE" id="PS51918"/>
    </source>
</evidence>
<comment type="caution">
    <text evidence="16">The sequence shown here is derived from an EMBL/GenBank/DDBJ whole genome shotgun (WGS) entry which is preliminary data.</text>
</comment>
<evidence type="ECO:0000256" key="13">
    <source>
        <dbReference type="HAMAP-Rule" id="MF_01694"/>
    </source>
</evidence>
<keyword evidence="10 13" id="KW-0408">Iron</keyword>
<evidence type="ECO:0000256" key="5">
    <source>
        <dbReference type="ARBA" id="ARBA00022679"/>
    </source>
</evidence>
<organism evidence="16 19">
    <name type="scientific">Lachnotalea glycerini</name>
    <dbReference type="NCBI Taxonomy" id="1763509"/>
    <lineage>
        <taxon>Bacteria</taxon>
        <taxon>Bacillati</taxon>
        <taxon>Bacillota</taxon>
        <taxon>Clostridia</taxon>
        <taxon>Lachnospirales</taxon>
        <taxon>Lachnospiraceae</taxon>
        <taxon>Lachnotalea</taxon>
    </lineage>
</organism>
<dbReference type="Gene3D" id="3.20.20.70">
    <property type="entry name" value="Aldolase class I"/>
    <property type="match status" value="1"/>
</dbReference>
<dbReference type="HAMAP" id="MF_01694">
    <property type="entry name" value="BioB"/>
    <property type="match status" value="1"/>
</dbReference>
<evidence type="ECO:0000256" key="3">
    <source>
        <dbReference type="ARBA" id="ARBA00012236"/>
    </source>
</evidence>
<comment type="similarity">
    <text evidence="2 13">Belongs to the radical SAM superfamily. Biotin synthase family.</text>
</comment>
<comment type="function">
    <text evidence="13">Catalyzes the conversion of dethiobiotin (DTB) to biotin by the insertion of a sulfur atom into dethiobiotin via a radical-based mechanism.</text>
</comment>
<dbReference type="InterPro" id="IPR007197">
    <property type="entry name" value="rSAM"/>
</dbReference>
<dbReference type="SMART" id="SM00729">
    <property type="entry name" value="Elp3"/>
    <property type="match status" value="1"/>
</dbReference>
<evidence type="ECO:0000256" key="4">
    <source>
        <dbReference type="ARBA" id="ARBA00022485"/>
    </source>
</evidence>
<dbReference type="SFLD" id="SFLDS00029">
    <property type="entry name" value="Radical_SAM"/>
    <property type="match status" value="1"/>
</dbReference>
<dbReference type="NCBIfam" id="TIGR00433">
    <property type="entry name" value="bioB"/>
    <property type="match status" value="1"/>
</dbReference>
<evidence type="ECO:0000256" key="7">
    <source>
        <dbReference type="ARBA" id="ARBA00022714"/>
    </source>
</evidence>
<dbReference type="EMBL" id="QICS01000007">
    <property type="protein sequence ID" value="PXV89111.1"/>
    <property type="molecule type" value="Genomic_DNA"/>
</dbReference>
<comment type="pathway">
    <text evidence="1 13">Cofactor biosynthesis; biotin biosynthesis; biotin from 7,8-diaminononanoate: step 2/2.</text>
</comment>
<reference evidence="17" key="3">
    <citation type="submission" date="2018-07" db="EMBL/GenBank/DDBJ databases">
        <authorList>
            <person name="Quirk P.G."/>
            <person name="Krulwich T.A."/>
        </authorList>
    </citation>
    <scope>NUCLEOTIDE SEQUENCE</scope>
    <source>
        <strain evidence="17">CCRI-19302</strain>
    </source>
</reference>
<comment type="cofactor">
    <cofactor evidence="14">
        <name>[2Fe-2S] cluster</name>
        <dbReference type="ChEBI" id="CHEBI:190135"/>
    </cofactor>
    <text evidence="14">Binds 1 [2Fe-2S] cluster. The cluster is coordinated with 3 cysteines and 1 arginine.</text>
</comment>
<dbReference type="EC" id="2.8.1.6" evidence="3 13"/>
<dbReference type="PIRSF" id="PIRSF001619">
    <property type="entry name" value="Biotin_synth"/>
    <property type="match status" value="1"/>
</dbReference>
<dbReference type="Proteomes" id="UP000247523">
    <property type="component" value="Unassembled WGS sequence"/>
</dbReference>
<comment type="subunit">
    <text evidence="13">Homodimer.</text>
</comment>
<keyword evidence="9 13" id="KW-0093">Biotin biosynthesis</keyword>
<dbReference type="Pfam" id="PF06968">
    <property type="entry name" value="BATS"/>
    <property type="match status" value="1"/>
</dbReference>
<feature type="binding site" evidence="13 14">
    <location>
        <position position="267"/>
    </location>
    <ligand>
        <name>[2Fe-2S] cluster</name>
        <dbReference type="ChEBI" id="CHEBI:190135"/>
    </ligand>
</feature>
<keyword evidence="5 13" id="KW-0808">Transferase</keyword>
<feature type="binding site" evidence="13 14">
    <location>
        <position position="61"/>
    </location>
    <ligand>
        <name>[4Fe-4S] cluster</name>
        <dbReference type="ChEBI" id="CHEBI:49883"/>
        <note>4Fe-4S-S-AdoMet</note>
    </ligand>
</feature>
<evidence type="ECO:0000256" key="14">
    <source>
        <dbReference type="PIRSR" id="PIRSR001619-1"/>
    </source>
</evidence>
<dbReference type="PANTHER" id="PTHR22976">
    <property type="entry name" value="BIOTIN SYNTHASE"/>
    <property type="match status" value="1"/>
</dbReference>
<evidence type="ECO:0000256" key="11">
    <source>
        <dbReference type="ARBA" id="ARBA00023014"/>
    </source>
</evidence>
<reference evidence="17 18" key="1">
    <citation type="journal article" date="2017" name="Genome Announc.">
        <title>Draft Genome Sequence of a Sporulating and Motile Strain of Lachnotalea glycerini Isolated from Water in Quebec City, Canada.</title>
        <authorList>
            <person name="Maheux A.F."/>
            <person name="Boudreau D.K."/>
            <person name="Berube E."/>
            <person name="Boissinot M."/>
            <person name="Raymond F."/>
            <person name="Brodeur S."/>
            <person name="Corbeil J."/>
            <person name="Isabel S."/>
            <person name="Omar R.F."/>
            <person name="Bergeron M.G."/>
        </authorList>
    </citation>
    <scope>NUCLEOTIDE SEQUENCE [LARGE SCALE GENOMIC DNA]</scope>
    <source>
        <strain evidence="17 18">CCRI-19302</strain>
    </source>
</reference>
<comment type="cofactor">
    <cofactor evidence="13 14">
        <name>[4Fe-4S] cluster</name>
        <dbReference type="ChEBI" id="CHEBI:49883"/>
    </cofactor>
    <text evidence="13 14">Binds 1 [4Fe-4S] cluster. The cluster is coordinated with 3 cysteines and an exchangeable S-adenosyl-L-methionine.</text>
</comment>
<dbReference type="UniPathway" id="UPA00078">
    <property type="reaction ID" value="UER00162"/>
</dbReference>
<keyword evidence="18" id="KW-1185">Reference proteome</keyword>
<keyword evidence="7 13" id="KW-0001">2Fe-2S</keyword>